<dbReference type="AlphaFoldDB" id="A0A8H6G0Z6"/>
<dbReference type="GeneID" id="59285308"/>
<organism evidence="1 2">
    <name type="scientific">Letharia columbiana</name>
    <dbReference type="NCBI Taxonomy" id="112416"/>
    <lineage>
        <taxon>Eukaryota</taxon>
        <taxon>Fungi</taxon>
        <taxon>Dikarya</taxon>
        <taxon>Ascomycota</taxon>
        <taxon>Pezizomycotina</taxon>
        <taxon>Lecanoromycetes</taxon>
        <taxon>OSLEUM clade</taxon>
        <taxon>Lecanoromycetidae</taxon>
        <taxon>Lecanorales</taxon>
        <taxon>Lecanorineae</taxon>
        <taxon>Parmeliaceae</taxon>
        <taxon>Letharia</taxon>
    </lineage>
</organism>
<name>A0A8H6G0Z6_9LECA</name>
<reference evidence="1 2" key="1">
    <citation type="journal article" date="2020" name="Genomics">
        <title>Complete, high-quality genomes from long-read metagenomic sequencing of two wolf lichen thalli reveals enigmatic genome architecture.</title>
        <authorList>
            <person name="McKenzie S.K."/>
            <person name="Walston R.F."/>
            <person name="Allen J.L."/>
        </authorList>
    </citation>
    <scope>NUCLEOTIDE SEQUENCE [LARGE SCALE GENOMIC DNA]</scope>
    <source>
        <strain evidence="1">WasteWater2</strain>
    </source>
</reference>
<evidence type="ECO:0000313" key="1">
    <source>
        <dbReference type="EMBL" id="KAF6238362.1"/>
    </source>
</evidence>
<dbReference type="EMBL" id="JACCJC010000010">
    <property type="protein sequence ID" value="KAF6238362.1"/>
    <property type="molecule type" value="Genomic_DNA"/>
</dbReference>
<accession>A0A8H6G0Z6</accession>
<dbReference type="RefSeq" id="XP_037167669.1">
    <property type="nucleotide sequence ID" value="XM_037305567.1"/>
</dbReference>
<proteinExistence type="predicted"/>
<protein>
    <submittedName>
        <fullName evidence="1">Uncharacterized protein</fullName>
    </submittedName>
</protein>
<comment type="caution">
    <text evidence="1">The sequence shown here is derived from an EMBL/GenBank/DDBJ whole genome shotgun (WGS) entry which is preliminary data.</text>
</comment>
<dbReference type="Proteomes" id="UP000578531">
    <property type="component" value="Unassembled WGS sequence"/>
</dbReference>
<keyword evidence="2" id="KW-1185">Reference proteome</keyword>
<evidence type="ECO:0000313" key="2">
    <source>
        <dbReference type="Proteomes" id="UP000578531"/>
    </source>
</evidence>
<sequence>MASCDTISLTQPSAFTSCACTSVSLPLRPPPFRATPKPTWARAKSLYSKHTVIPINFPDIAAIDVRQIQKSASVVVLGKLMGSSPVTVAWKHGLELERESRRKRSGEWLFRYSVLRHGTNSVPLTSTLGRADRSTHARSDPSFADMVQMASESWSSHGNSDLGRIVVGNVLPLLYIRACRIGAFLPSRLVNCGPDVFAHRVVPQLSIQRREVGCLGAWSLSCFLGSPVERAQTMGFPRPPFDTLEVSILEVEGGKGRDGKRAEIAAAVLDGRIRRPD</sequence>
<gene>
    <name evidence="1" type="ORF">HO173_003642</name>
</gene>